<evidence type="ECO:0000313" key="1">
    <source>
        <dbReference type="EMBL" id="CAE8618505.1"/>
    </source>
</evidence>
<name>A0A813G2D7_POLGL</name>
<proteinExistence type="predicted"/>
<dbReference type="Gene3D" id="3.30.428.10">
    <property type="entry name" value="HIT-like"/>
    <property type="match status" value="1"/>
</dbReference>
<dbReference type="AlphaFoldDB" id="A0A813G2D7"/>
<accession>A0A813G2D7</accession>
<dbReference type="EMBL" id="CAJNNV010026564">
    <property type="protein sequence ID" value="CAE8618505.1"/>
    <property type="molecule type" value="Genomic_DNA"/>
</dbReference>
<reference evidence="1" key="1">
    <citation type="submission" date="2021-02" db="EMBL/GenBank/DDBJ databases">
        <authorList>
            <person name="Dougan E. K."/>
            <person name="Rhodes N."/>
            <person name="Thang M."/>
            <person name="Chan C."/>
        </authorList>
    </citation>
    <scope>NUCLEOTIDE SEQUENCE</scope>
</reference>
<dbReference type="Proteomes" id="UP000654075">
    <property type="component" value="Unassembled WGS sequence"/>
</dbReference>
<protein>
    <submittedName>
        <fullName evidence="1">Uncharacterized protein</fullName>
    </submittedName>
</protein>
<keyword evidence="2" id="KW-1185">Reference proteome</keyword>
<comment type="caution">
    <text evidence="1">The sequence shown here is derived from an EMBL/GenBank/DDBJ whole genome shotgun (WGS) entry which is preliminary data.</text>
</comment>
<dbReference type="InterPro" id="IPR036265">
    <property type="entry name" value="HIT-like_sf"/>
</dbReference>
<dbReference type="OMA" id="RYETESC"/>
<organism evidence="1 2">
    <name type="scientific">Polarella glacialis</name>
    <name type="common">Dinoflagellate</name>
    <dbReference type="NCBI Taxonomy" id="89957"/>
    <lineage>
        <taxon>Eukaryota</taxon>
        <taxon>Sar</taxon>
        <taxon>Alveolata</taxon>
        <taxon>Dinophyceae</taxon>
        <taxon>Suessiales</taxon>
        <taxon>Suessiaceae</taxon>
        <taxon>Polarella</taxon>
    </lineage>
</organism>
<evidence type="ECO:0000313" key="2">
    <source>
        <dbReference type="Proteomes" id="UP000654075"/>
    </source>
</evidence>
<gene>
    <name evidence="1" type="ORF">PGLA1383_LOCUS36122</name>
</gene>
<sequence>MGAFFCGPRCDDTGVVQPSFGAVDLQSSLMKVGGGVCMSRKMYLAGFKGTSYPTVPMHTDTALATVAGTIDDVAKAHPEMIPVLYNDVKACKGCGKPCAYTMTMCNSCGMSLADVPITKSENVFCAFLMGVAKANKGFPLKISLRRLTEDVLIIDDLLALTPCHFNAIPKKHYIPDWRFLLTSPKQALELLDTMEAELWVATKQFLNSEGYRGILKPGHSDEDIRKHVICSFNFPPSQFQLHIQWIVAPLTPFQHFMAEERNHFHEDRAFPMSYVRKILALSEPYNVKRDTPIEEIVKHFDQKGVVYKDEWNKFYQQSLKSTMELQNWSTDDFQYVVQDGKVHDFEVSNGQVQLKDFFADLDPKVIQDKDKVALQNYGRPYVDGKPTGTYIKAPLMAKLGEPGGFGAWPGVDLK</sequence>
<dbReference type="OrthoDB" id="276295at2759"/>